<dbReference type="Gene3D" id="3.80.10.10">
    <property type="entry name" value="Ribonuclease Inhibitor"/>
    <property type="match status" value="1"/>
</dbReference>
<organism evidence="3">
    <name type="scientific">Eutreptiella gymnastica</name>
    <dbReference type="NCBI Taxonomy" id="73025"/>
    <lineage>
        <taxon>Eukaryota</taxon>
        <taxon>Discoba</taxon>
        <taxon>Euglenozoa</taxon>
        <taxon>Euglenida</taxon>
        <taxon>Spirocuta</taxon>
        <taxon>Euglenophyceae</taxon>
        <taxon>Eutreptiales</taxon>
        <taxon>Eutreptiaceae</taxon>
        <taxon>Eutreptiella</taxon>
    </lineage>
</organism>
<dbReference type="GO" id="GO:0005516">
    <property type="term" value="F:calmodulin binding"/>
    <property type="evidence" value="ECO:0007669"/>
    <property type="project" value="InterPro"/>
</dbReference>
<sequence>MNFKPPPPPLKHNPFTAVPADERVCEAAAHEEYANTGPLLAQVYEERCTTHNVPVDANVRSILETNSEHQPQYKRTVISLDFSSNYLSFQPMQALLETISDCTALESLSFEGNYLKPEIMPSLIKAVKTLPALVSLNLANNSTLGFSAAKLLMQLVKNNSRLVFLELDGTGITPQAKETISGLLIENATRQSYWTPKLPFKSPVVERDLRVQSINSTPRDTSAATTPGTKKSWQKTPPKIPQSPIDSSLEERVADNVESNVALKELILSEELRLLGLEEQFNTKVQGWHVELKNRHENGHQAIDNFDVEYKEPAVYVGYSTPKLIRDCELELNASDLKDMQDLYHAHDPSIKQKLKEIKPLLEELLLMETTDARAKEIGECLSSICYLREHEDAIPAAVRCHSLIHSELLSVPYILRNVRATDTQIKRLIRSRDEQNSRTAAALGMMEEFTQYESYHEKSLHIQEQLLSLAEDRIRLLKDIKGAQGLATQAKEIRAKLITRLQEADSDAGATVGKIQAAADTLNRHRKHWDKTFAEKEAEYKMFCELSKERIQENEALQEDIFTDIKKKFIELEDLSKSRIKEVELYLKERDRIDAVRTEYTEMCKVWDAHMELINGTTHSVEVATNGCVDFVGFFEQVPDMVARAADECWAATQEECLKEQRLHMTYFSQYMKDLGDLIVVREKKAMEFERRIREMDYSINMADDTLDPNKGRYEDQKKDLMFKQAQIAQKLEALYLQVDKALTDFEETGTEEMVKAEGGFVHPNIQMHEAILARRNSMLAKARDIHKNEESFLEEAEDDLQQSSKVLQQAKEIQLHSLVPALATPRKEKKGAAFTPGAAATPRKNLIFS</sequence>
<dbReference type="AlphaFoldDB" id="A0A7S4G7F9"/>
<keyword evidence="1" id="KW-0175">Coiled coil</keyword>
<proteinExistence type="predicted"/>
<name>A0A7S4G7F9_9EUGL</name>
<dbReference type="Pfam" id="PF05149">
    <property type="entry name" value="Flagellar_rod"/>
    <property type="match status" value="1"/>
</dbReference>
<gene>
    <name evidence="3" type="ORF">EGYM00163_LOCUS38984</name>
</gene>
<dbReference type="PANTHER" id="PTHR34732:SF4">
    <property type="entry name" value="ROD COMPONENT, PUTATIVE-RELATED"/>
    <property type="match status" value="1"/>
</dbReference>
<dbReference type="InterPro" id="IPR032675">
    <property type="entry name" value="LRR_dom_sf"/>
</dbReference>
<dbReference type="InterPro" id="IPR007824">
    <property type="entry name" value="Flagellar_rod"/>
</dbReference>
<feature type="compositionally biased region" description="Polar residues" evidence="2">
    <location>
        <begin position="213"/>
        <end position="235"/>
    </location>
</feature>
<dbReference type="EMBL" id="HBJA01112969">
    <property type="protein sequence ID" value="CAE0827722.1"/>
    <property type="molecule type" value="Transcribed_RNA"/>
</dbReference>
<protein>
    <submittedName>
        <fullName evidence="3">Uncharacterized protein</fullName>
    </submittedName>
</protein>
<reference evidence="3" key="1">
    <citation type="submission" date="2021-01" db="EMBL/GenBank/DDBJ databases">
        <authorList>
            <person name="Corre E."/>
            <person name="Pelletier E."/>
            <person name="Niang G."/>
            <person name="Scheremetjew M."/>
            <person name="Finn R."/>
            <person name="Kale V."/>
            <person name="Holt S."/>
            <person name="Cochrane G."/>
            <person name="Meng A."/>
            <person name="Brown T."/>
            <person name="Cohen L."/>
        </authorList>
    </citation>
    <scope>NUCLEOTIDE SEQUENCE</scope>
    <source>
        <strain evidence="3">CCMP1594</strain>
    </source>
</reference>
<evidence type="ECO:0000256" key="1">
    <source>
        <dbReference type="SAM" id="Coils"/>
    </source>
</evidence>
<feature type="coiled-coil region" evidence="1">
    <location>
        <begin position="781"/>
        <end position="815"/>
    </location>
</feature>
<evidence type="ECO:0000256" key="2">
    <source>
        <dbReference type="SAM" id="MobiDB-lite"/>
    </source>
</evidence>
<dbReference type="PANTHER" id="PTHR34732">
    <property type="entry name" value="69 KDA PARAFLAGELLAR ROD PROTEIN-RELATED"/>
    <property type="match status" value="1"/>
</dbReference>
<evidence type="ECO:0000313" key="3">
    <source>
        <dbReference type="EMBL" id="CAE0827722.1"/>
    </source>
</evidence>
<accession>A0A7S4G7F9</accession>
<dbReference type="InterPro" id="IPR053120">
    <property type="entry name" value="PFR_Component"/>
</dbReference>
<feature type="region of interest" description="Disordered" evidence="2">
    <location>
        <begin position="213"/>
        <end position="248"/>
    </location>
</feature>
<dbReference type="GO" id="GO:0031514">
    <property type="term" value="C:motile cilium"/>
    <property type="evidence" value="ECO:0007669"/>
    <property type="project" value="InterPro"/>
</dbReference>
<dbReference type="SUPFAM" id="SSF52047">
    <property type="entry name" value="RNI-like"/>
    <property type="match status" value="1"/>
</dbReference>